<comment type="similarity">
    <text evidence="1">Belongs to the PNP/UDP phosphorylase family.</text>
</comment>
<feature type="compositionally biased region" description="Low complexity" evidence="7">
    <location>
        <begin position="247"/>
        <end position="270"/>
    </location>
</feature>
<dbReference type="EMBL" id="BAAAQF010000007">
    <property type="protein sequence ID" value="GAA1676468.1"/>
    <property type="molecule type" value="Genomic_DNA"/>
</dbReference>
<dbReference type="PROSITE" id="PS01232">
    <property type="entry name" value="PNP_UDP_1"/>
    <property type="match status" value="1"/>
</dbReference>
<dbReference type="RefSeq" id="WP_344486433.1">
    <property type="nucleotide sequence ID" value="NZ_BAAAQF010000007.1"/>
</dbReference>
<evidence type="ECO:0000313" key="10">
    <source>
        <dbReference type="Proteomes" id="UP001499851"/>
    </source>
</evidence>
<dbReference type="NCBIfam" id="NF004489">
    <property type="entry name" value="PRK05819.1"/>
    <property type="match status" value="1"/>
</dbReference>
<accession>A0ABN2GT84</accession>
<dbReference type="InterPro" id="IPR000845">
    <property type="entry name" value="Nucleoside_phosphorylase_d"/>
</dbReference>
<dbReference type="InterPro" id="IPR004402">
    <property type="entry name" value="DeoD-type"/>
</dbReference>
<dbReference type="HAMAP" id="MF_01627">
    <property type="entry name" value="Pur_nucleosid_phosp"/>
    <property type="match status" value="1"/>
</dbReference>
<dbReference type="Pfam" id="PF01048">
    <property type="entry name" value="PNP_UDP_1"/>
    <property type="match status" value="1"/>
</dbReference>
<protein>
    <recommendedName>
        <fullName evidence="3">Uridine phosphorylase</fullName>
        <ecNumber evidence="2">2.4.2.3</ecNumber>
    </recommendedName>
</protein>
<dbReference type="InterPro" id="IPR035994">
    <property type="entry name" value="Nucleoside_phosphorylase_sf"/>
</dbReference>
<evidence type="ECO:0000256" key="6">
    <source>
        <dbReference type="ARBA" id="ARBA00048447"/>
    </source>
</evidence>
<dbReference type="CDD" id="cd09006">
    <property type="entry name" value="PNP_EcPNPI-like"/>
    <property type="match status" value="1"/>
</dbReference>
<evidence type="ECO:0000256" key="1">
    <source>
        <dbReference type="ARBA" id="ARBA00010456"/>
    </source>
</evidence>
<dbReference type="SUPFAM" id="SSF53167">
    <property type="entry name" value="Purine and uridine phosphorylases"/>
    <property type="match status" value="1"/>
</dbReference>
<evidence type="ECO:0000256" key="5">
    <source>
        <dbReference type="ARBA" id="ARBA00022679"/>
    </source>
</evidence>
<dbReference type="PANTHER" id="PTHR43691">
    <property type="entry name" value="URIDINE PHOSPHORYLASE"/>
    <property type="match status" value="1"/>
</dbReference>
<evidence type="ECO:0000256" key="7">
    <source>
        <dbReference type="SAM" id="MobiDB-lite"/>
    </source>
</evidence>
<feature type="region of interest" description="Disordered" evidence="7">
    <location>
        <begin position="245"/>
        <end position="270"/>
    </location>
</feature>
<evidence type="ECO:0000259" key="8">
    <source>
        <dbReference type="Pfam" id="PF01048"/>
    </source>
</evidence>
<evidence type="ECO:0000313" key="9">
    <source>
        <dbReference type="EMBL" id="GAA1676468.1"/>
    </source>
</evidence>
<feature type="domain" description="Nucleoside phosphorylase" evidence="8">
    <location>
        <begin position="16"/>
        <end position="235"/>
    </location>
</feature>
<keyword evidence="4" id="KW-0328">Glycosyltransferase</keyword>
<name>A0ABN2GT84_9ACTN</name>
<dbReference type="InterPro" id="IPR018016">
    <property type="entry name" value="Nucleoside_phosphorylase_CS"/>
</dbReference>
<keyword evidence="10" id="KW-1185">Reference proteome</keyword>
<dbReference type="PANTHER" id="PTHR43691:SF11">
    <property type="entry name" value="FI09636P-RELATED"/>
    <property type="match status" value="1"/>
</dbReference>
<evidence type="ECO:0000256" key="2">
    <source>
        <dbReference type="ARBA" id="ARBA00011888"/>
    </source>
</evidence>
<proteinExistence type="inferred from homology"/>
<evidence type="ECO:0000256" key="3">
    <source>
        <dbReference type="ARBA" id="ARBA00021980"/>
    </source>
</evidence>
<comment type="catalytic activity">
    <reaction evidence="6">
        <text>uridine + phosphate = alpha-D-ribose 1-phosphate + uracil</text>
        <dbReference type="Rhea" id="RHEA:24388"/>
        <dbReference type="ChEBI" id="CHEBI:16704"/>
        <dbReference type="ChEBI" id="CHEBI:17568"/>
        <dbReference type="ChEBI" id="CHEBI:43474"/>
        <dbReference type="ChEBI" id="CHEBI:57720"/>
        <dbReference type="EC" id="2.4.2.3"/>
    </reaction>
</comment>
<dbReference type="NCBIfam" id="TIGR00107">
    <property type="entry name" value="deoD"/>
    <property type="match status" value="1"/>
</dbReference>
<dbReference type="Proteomes" id="UP001499851">
    <property type="component" value="Unassembled WGS sequence"/>
</dbReference>
<keyword evidence="5" id="KW-0808">Transferase</keyword>
<evidence type="ECO:0000256" key="4">
    <source>
        <dbReference type="ARBA" id="ARBA00022676"/>
    </source>
</evidence>
<dbReference type="Gene3D" id="3.40.50.1580">
    <property type="entry name" value="Nucleoside phosphorylase domain"/>
    <property type="match status" value="1"/>
</dbReference>
<organism evidence="9 10">
    <name type="scientific">Glycomyces endophyticus</name>
    <dbReference type="NCBI Taxonomy" id="480996"/>
    <lineage>
        <taxon>Bacteria</taxon>
        <taxon>Bacillati</taxon>
        <taxon>Actinomycetota</taxon>
        <taxon>Actinomycetes</taxon>
        <taxon>Glycomycetales</taxon>
        <taxon>Glycomycetaceae</taxon>
        <taxon>Glycomyces</taxon>
    </lineage>
</organism>
<sequence length="270" mass="28141">MTAHISAEPGDIAESVLLPGDPLRAKWIAETFLTDAECYSQVRNMFGFTGTYKGKRVSVQGTGMGQPSASIYTHELLDVYGVKTVVRVGSAGAIHDDIELRDVVAGIGASTNSSMNRIRFNGVVDYAPVADFGLLRQAVDAAAARGIDLHVGQLYSSDTFYTDAPEVEAKLADYGILAIEMEAAAIYTLAAKFKARALALCTISDHILKGTELPAADRQESFSEMVEIALDAVTALAASGGPGPVGPGLSAARGHPAGAAARTASSPAPR</sequence>
<reference evidence="9 10" key="1">
    <citation type="journal article" date="2019" name="Int. J. Syst. Evol. Microbiol.">
        <title>The Global Catalogue of Microorganisms (GCM) 10K type strain sequencing project: providing services to taxonomists for standard genome sequencing and annotation.</title>
        <authorList>
            <consortium name="The Broad Institute Genomics Platform"/>
            <consortium name="The Broad Institute Genome Sequencing Center for Infectious Disease"/>
            <person name="Wu L."/>
            <person name="Ma J."/>
        </authorList>
    </citation>
    <scope>NUCLEOTIDE SEQUENCE [LARGE SCALE GENOMIC DNA]</scope>
    <source>
        <strain evidence="9 10">JCM 16001</strain>
    </source>
</reference>
<gene>
    <name evidence="9" type="primary">deoD</name>
    <name evidence="9" type="ORF">GCM10009830_23940</name>
</gene>
<dbReference type="EC" id="2.4.2.3" evidence="2"/>
<comment type="caution">
    <text evidence="9">The sequence shown here is derived from an EMBL/GenBank/DDBJ whole genome shotgun (WGS) entry which is preliminary data.</text>
</comment>